<keyword evidence="2" id="KW-0812">Transmembrane</keyword>
<proteinExistence type="predicted"/>
<dbReference type="Proteomes" id="UP000267821">
    <property type="component" value="Unassembled WGS sequence"/>
</dbReference>
<dbReference type="AlphaFoldDB" id="A0A3N4LRQ0"/>
<name>A0A3N4LRQ0_9PEZI</name>
<keyword evidence="4" id="KW-1185">Reference proteome</keyword>
<accession>A0A3N4LRQ0</accession>
<dbReference type="OrthoDB" id="5450719at2759"/>
<evidence type="ECO:0000256" key="2">
    <source>
        <dbReference type="SAM" id="Phobius"/>
    </source>
</evidence>
<evidence type="ECO:0000313" key="3">
    <source>
        <dbReference type="EMBL" id="RPB25584.1"/>
    </source>
</evidence>
<dbReference type="InParanoid" id="A0A3N4LRQ0"/>
<keyword evidence="2" id="KW-0472">Membrane</keyword>
<evidence type="ECO:0000313" key="4">
    <source>
        <dbReference type="Proteomes" id="UP000267821"/>
    </source>
</evidence>
<sequence>MSVRNSVEMVIDSAANQPMVEQLEETQQTITHPPEEAPELLHVTAENEPVVTSCTQDYQDTVSVRGAWVQGVLNACDPLGIGPGGRSTTTDGGQNLMTPGTATAMSMSLESLSTPTVTGGGCPSDEPSEPQRLEHEETDESNETMVSCCVNGDLLLHVRYQSNQEATTEASAPILSLQVSSEILRIASDPLKLLLDTPPVSMSRTPAGLHHLIAIHEPRVWGRREGRGTVAFILKAPIQSEQLRQAALTVFNIIHPNKYRPTEAPSMLQIAWIAELAWVLDCLSPIVPWIKSWIGGCPRVDADTRLVSALILGFVMGDSETFEQASLHLVLRGRKSDFDRFEGSSLGVMIVIQHALQRKRQEVSQGLIDILNESLHSYCGSDKQPGNFDQTFILGAFFSAVCNSSTGVTMVACDSIPAVGPAFHFQWQPQMNEQSINFLVGKILAITEKFNAQLQLHRLPKSSEWENPVPPLAAKVVRLREKLRGLTLTDFRPEAAKLMNTNSSLGYVGRLSEMELERLRKYSVPTVPTEQPSLVDQLTILTGKHWEMFLICLATKNFYMVIIPLFVIFLLISRD</sequence>
<dbReference type="EMBL" id="ML121537">
    <property type="protein sequence ID" value="RPB25584.1"/>
    <property type="molecule type" value="Genomic_DNA"/>
</dbReference>
<feature type="transmembrane region" description="Helical" evidence="2">
    <location>
        <begin position="548"/>
        <end position="572"/>
    </location>
</feature>
<reference evidence="3 4" key="1">
    <citation type="journal article" date="2018" name="Nat. Ecol. Evol.">
        <title>Pezizomycetes genomes reveal the molecular basis of ectomycorrhizal truffle lifestyle.</title>
        <authorList>
            <person name="Murat C."/>
            <person name="Payen T."/>
            <person name="Noel B."/>
            <person name="Kuo A."/>
            <person name="Morin E."/>
            <person name="Chen J."/>
            <person name="Kohler A."/>
            <person name="Krizsan K."/>
            <person name="Balestrini R."/>
            <person name="Da Silva C."/>
            <person name="Montanini B."/>
            <person name="Hainaut M."/>
            <person name="Levati E."/>
            <person name="Barry K.W."/>
            <person name="Belfiori B."/>
            <person name="Cichocki N."/>
            <person name="Clum A."/>
            <person name="Dockter R.B."/>
            <person name="Fauchery L."/>
            <person name="Guy J."/>
            <person name="Iotti M."/>
            <person name="Le Tacon F."/>
            <person name="Lindquist E.A."/>
            <person name="Lipzen A."/>
            <person name="Malagnac F."/>
            <person name="Mello A."/>
            <person name="Molinier V."/>
            <person name="Miyauchi S."/>
            <person name="Poulain J."/>
            <person name="Riccioni C."/>
            <person name="Rubini A."/>
            <person name="Sitrit Y."/>
            <person name="Splivallo R."/>
            <person name="Traeger S."/>
            <person name="Wang M."/>
            <person name="Zifcakova L."/>
            <person name="Wipf D."/>
            <person name="Zambonelli A."/>
            <person name="Paolocci F."/>
            <person name="Nowrousian M."/>
            <person name="Ottonello S."/>
            <person name="Baldrian P."/>
            <person name="Spatafora J.W."/>
            <person name="Henrissat B."/>
            <person name="Nagy L.G."/>
            <person name="Aury J.M."/>
            <person name="Wincker P."/>
            <person name="Grigoriev I.V."/>
            <person name="Bonfante P."/>
            <person name="Martin F.M."/>
        </authorList>
    </citation>
    <scope>NUCLEOTIDE SEQUENCE [LARGE SCALE GENOMIC DNA]</scope>
    <source>
        <strain evidence="3 4">ATCC MYA-4762</strain>
    </source>
</reference>
<protein>
    <submittedName>
        <fullName evidence="3">Uncharacterized protein</fullName>
    </submittedName>
</protein>
<feature type="region of interest" description="Disordered" evidence="1">
    <location>
        <begin position="112"/>
        <end position="144"/>
    </location>
</feature>
<gene>
    <name evidence="3" type="ORF">L211DRAFT_867092</name>
</gene>
<evidence type="ECO:0000256" key="1">
    <source>
        <dbReference type="SAM" id="MobiDB-lite"/>
    </source>
</evidence>
<keyword evidence="2" id="KW-1133">Transmembrane helix</keyword>
<organism evidence="3 4">
    <name type="scientific">Terfezia boudieri ATCC MYA-4762</name>
    <dbReference type="NCBI Taxonomy" id="1051890"/>
    <lineage>
        <taxon>Eukaryota</taxon>
        <taxon>Fungi</taxon>
        <taxon>Dikarya</taxon>
        <taxon>Ascomycota</taxon>
        <taxon>Pezizomycotina</taxon>
        <taxon>Pezizomycetes</taxon>
        <taxon>Pezizales</taxon>
        <taxon>Pezizaceae</taxon>
        <taxon>Terfezia</taxon>
    </lineage>
</organism>